<evidence type="ECO:0000313" key="4">
    <source>
        <dbReference type="Proteomes" id="UP000198967"/>
    </source>
</evidence>
<name>A0A1G7MRX6_PSEOR</name>
<proteinExistence type="predicted"/>
<dbReference type="Pfam" id="PF08044">
    <property type="entry name" value="DUF1707"/>
    <property type="match status" value="1"/>
</dbReference>
<dbReference type="AlphaFoldDB" id="A0A1G7MRX6"/>
<feature type="domain" description="DUF1707" evidence="1">
    <location>
        <begin position="13"/>
        <end position="58"/>
    </location>
</feature>
<protein>
    <submittedName>
        <fullName evidence="3">Cell wall-active antibiotics response 4TMS YvqF</fullName>
    </submittedName>
</protein>
<reference evidence="3 4" key="1">
    <citation type="submission" date="2016-10" db="EMBL/GenBank/DDBJ databases">
        <authorList>
            <person name="de Groot N.N."/>
        </authorList>
    </citation>
    <scope>NUCLEOTIDE SEQUENCE [LARGE SCALE GENOMIC DNA]</scope>
    <source>
        <strain evidence="3 4">CGMCC 4.3143</strain>
    </source>
</reference>
<evidence type="ECO:0000259" key="1">
    <source>
        <dbReference type="Pfam" id="PF08044"/>
    </source>
</evidence>
<organism evidence="3 4">
    <name type="scientific">Pseudonocardia oroxyli</name>
    <dbReference type="NCBI Taxonomy" id="366584"/>
    <lineage>
        <taxon>Bacteria</taxon>
        <taxon>Bacillati</taxon>
        <taxon>Actinomycetota</taxon>
        <taxon>Actinomycetes</taxon>
        <taxon>Pseudonocardiales</taxon>
        <taxon>Pseudonocardiaceae</taxon>
        <taxon>Pseudonocardia</taxon>
    </lineage>
</organism>
<evidence type="ECO:0000313" key="3">
    <source>
        <dbReference type="EMBL" id="SDF64533.1"/>
    </source>
</evidence>
<gene>
    <name evidence="3" type="ORF">SAMN05216377_10629</name>
</gene>
<accession>A0A1G7MRX6</accession>
<dbReference type="PANTHER" id="PTHR40763">
    <property type="entry name" value="MEMBRANE PROTEIN-RELATED"/>
    <property type="match status" value="1"/>
</dbReference>
<dbReference type="EMBL" id="FNBE01000006">
    <property type="protein sequence ID" value="SDF64533.1"/>
    <property type="molecule type" value="Genomic_DNA"/>
</dbReference>
<dbReference type="STRING" id="366584.SAMN05216377_10629"/>
<sequence length="181" mass="19232">MTAALPDDLEPRRRAAQQQLERAVGEGRLTLDEFTDRAGAVWAAGSGAEIERTTADLPVPVVGGTKPGRSALIGVIGDITRRGRWSLRRRTTAVLLIGDVDLDLRGAVVEQGTEPITVGTWSVLGDTVLTVPEGVEVEVGGFTLLGDRKVDLAPVPRVPGTPVVRVRVWGLIGDVTVRSAR</sequence>
<dbReference type="OrthoDB" id="4772576at2"/>
<feature type="domain" description="Cell wall-active antibiotics response LiaF-like C-terminal" evidence="2">
    <location>
        <begin position="81"/>
        <end position="149"/>
    </location>
</feature>
<dbReference type="InterPro" id="IPR024425">
    <property type="entry name" value="LiaF-like_C"/>
</dbReference>
<evidence type="ECO:0000259" key="2">
    <source>
        <dbReference type="Pfam" id="PF09922"/>
    </source>
</evidence>
<keyword evidence="4" id="KW-1185">Reference proteome</keyword>
<dbReference type="PANTHER" id="PTHR40763:SF4">
    <property type="entry name" value="DUF1707 DOMAIN-CONTAINING PROTEIN"/>
    <property type="match status" value="1"/>
</dbReference>
<dbReference type="InterPro" id="IPR012551">
    <property type="entry name" value="DUF1707_SHOCT-like"/>
</dbReference>
<dbReference type="Pfam" id="PF09922">
    <property type="entry name" value="LiaF-like_C"/>
    <property type="match status" value="1"/>
</dbReference>
<dbReference type="Proteomes" id="UP000198967">
    <property type="component" value="Unassembled WGS sequence"/>
</dbReference>
<dbReference type="RefSeq" id="WP_093081527.1">
    <property type="nucleotide sequence ID" value="NZ_FNBE01000006.1"/>
</dbReference>